<evidence type="ECO:0000313" key="3">
    <source>
        <dbReference type="EMBL" id="GAA0493312.1"/>
    </source>
</evidence>
<dbReference type="EMBL" id="BAAAEN010000002">
    <property type="protein sequence ID" value="GAA0493312.1"/>
    <property type="molecule type" value="Genomic_DNA"/>
</dbReference>
<dbReference type="PANTHER" id="PTHR42928">
    <property type="entry name" value="TRICARBOXYLATE-BINDING PROTEIN"/>
    <property type="match status" value="1"/>
</dbReference>
<dbReference type="InterPro" id="IPR042100">
    <property type="entry name" value="Bug_dom1"/>
</dbReference>
<dbReference type="PIRSF" id="PIRSF017082">
    <property type="entry name" value="YflP"/>
    <property type="match status" value="1"/>
</dbReference>
<protein>
    <submittedName>
        <fullName evidence="3">Tripartite tricarboxylate transporter substrate binding protein</fullName>
    </submittedName>
</protein>
<comment type="caution">
    <text evidence="3">The sequence shown here is derived from an EMBL/GenBank/DDBJ whole genome shotgun (WGS) entry which is preliminary data.</text>
</comment>
<dbReference type="PANTHER" id="PTHR42928:SF5">
    <property type="entry name" value="BLR1237 PROTEIN"/>
    <property type="match status" value="1"/>
</dbReference>
<name>A0ABP3L4P7_9BURK</name>
<proteinExistence type="inferred from homology"/>
<dbReference type="SUPFAM" id="SSF53850">
    <property type="entry name" value="Periplasmic binding protein-like II"/>
    <property type="match status" value="1"/>
</dbReference>
<dbReference type="RefSeq" id="WP_279817416.1">
    <property type="nucleotide sequence ID" value="NZ_BAAAEN010000002.1"/>
</dbReference>
<dbReference type="Proteomes" id="UP001501706">
    <property type="component" value="Unassembled WGS sequence"/>
</dbReference>
<keyword evidence="4" id="KW-1185">Reference proteome</keyword>
<dbReference type="Pfam" id="PF03401">
    <property type="entry name" value="TctC"/>
    <property type="match status" value="1"/>
</dbReference>
<organism evidence="3 4">
    <name type="scientific">Pigmentiphaga daeguensis</name>
    <dbReference type="NCBI Taxonomy" id="414049"/>
    <lineage>
        <taxon>Bacteria</taxon>
        <taxon>Pseudomonadati</taxon>
        <taxon>Pseudomonadota</taxon>
        <taxon>Betaproteobacteria</taxon>
        <taxon>Burkholderiales</taxon>
        <taxon>Alcaligenaceae</taxon>
        <taxon>Pigmentiphaga</taxon>
    </lineage>
</organism>
<dbReference type="CDD" id="cd07012">
    <property type="entry name" value="PBP2_Bug_TTT"/>
    <property type="match status" value="1"/>
</dbReference>
<comment type="similarity">
    <text evidence="1">Belongs to the UPF0065 (bug) family.</text>
</comment>
<sequence length="321" mass="33692">MNRGLACFAVALLCPLAALAADNYPSRPITLVVPFSPGGVSDTTARPLAPVMAKRLGQPVIVENRPGAGGGVGMAHVAKAAPDGYTLMMALASISAIPPADKLTGKTPSYSTSQFAAIARISADPTVLVVRDDAPWKSVRELVEAAKVKPGTISFSSSGIYGTTHVAMERFAHAAGIKLLHVPYGGGGEQVTALLGGHVQASTQTYGNISGHIKSGKFKPLAVQSAERLASLPDVPTLKELGYDAEYYLWAGLFAPTGLPEPVMAKLRTVVKEAAADPAFVKAMTGMGTPVQYLDAPEFEAFWRADERHQTQIINSIGKLE</sequence>
<feature type="chain" id="PRO_5045824316" evidence="2">
    <location>
        <begin position="21"/>
        <end position="321"/>
    </location>
</feature>
<evidence type="ECO:0000256" key="2">
    <source>
        <dbReference type="SAM" id="SignalP"/>
    </source>
</evidence>
<dbReference type="Gene3D" id="3.40.190.10">
    <property type="entry name" value="Periplasmic binding protein-like II"/>
    <property type="match status" value="1"/>
</dbReference>
<dbReference type="Gene3D" id="3.40.190.150">
    <property type="entry name" value="Bordetella uptake gene, domain 1"/>
    <property type="match status" value="1"/>
</dbReference>
<reference evidence="4" key="1">
    <citation type="journal article" date="2019" name="Int. J. Syst. Evol. Microbiol.">
        <title>The Global Catalogue of Microorganisms (GCM) 10K type strain sequencing project: providing services to taxonomists for standard genome sequencing and annotation.</title>
        <authorList>
            <consortium name="The Broad Institute Genomics Platform"/>
            <consortium name="The Broad Institute Genome Sequencing Center for Infectious Disease"/>
            <person name="Wu L."/>
            <person name="Ma J."/>
        </authorList>
    </citation>
    <scope>NUCLEOTIDE SEQUENCE [LARGE SCALE GENOMIC DNA]</scope>
    <source>
        <strain evidence="4">JCM 14330</strain>
    </source>
</reference>
<dbReference type="InterPro" id="IPR005064">
    <property type="entry name" value="BUG"/>
</dbReference>
<gene>
    <name evidence="3" type="ORF">GCM10009097_06340</name>
</gene>
<accession>A0ABP3L4P7</accession>
<keyword evidence="2" id="KW-0732">Signal</keyword>
<evidence type="ECO:0000256" key="1">
    <source>
        <dbReference type="ARBA" id="ARBA00006987"/>
    </source>
</evidence>
<feature type="signal peptide" evidence="2">
    <location>
        <begin position="1"/>
        <end position="20"/>
    </location>
</feature>
<evidence type="ECO:0000313" key="4">
    <source>
        <dbReference type="Proteomes" id="UP001501706"/>
    </source>
</evidence>